<dbReference type="Pfam" id="PF17653">
    <property type="entry name" value="DUF5522"/>
    <property type="match status" value="1"/>
</dbReference>
<accession>A0A6C0JNN2</accession>
<proteinExistence type="predicted"/>
<dbReference type="InterPro" id="IPR040807">
    <property type="entry name" value="DUF5522"/>
</dbReference>
<dbReference type="PANTHER" id="PTHR21037:SF2">
    <property type="entry name" value="SIMILAR TO NOVEL PROTEIN"/>
    <property type="match status" value="1"/>
</dbReference>
<protein>
    <submittedName>
        <fullName evidence="1">Uncharacterized protein</fullName>
    </submittedName>
</protein>
<evidence type="ECO:0000313" key="1">
    <source>
        <dbReference type="EMBL" id="QHU07385.1"/>
    </source>
</evidence>
<reference evidence="1" key="1">
    <citation type="journal article" date="2020" name="Nature">
        <title>Giant virus diversity and host interactions through global metagenomics.</title>
        <authorList>
            <person name="Schulz F."/>
            <person name="Roux S."/>
            <person name="Paez-Espino D."/>
            <person name="Jungbluth S."/>
            <person name="Walsh D.A."/>
            <person name="Denef V.J."/>
            <person name="McMahon K.D."/>
            <person name="Konstantinidis K.T."/>
            <person name="Eloe-Fadrosh E.A."/>
            <person name="Kyrpides N.C."/>
            <person name="Woyke T."/>
        </authorList>
    </citation>
    <scope>NUCLEOTIDE SEQUENCE</scope>
    <source>
        <strain evidence="1">GVMAG-S-1040241-154</strain>
    </source>
</reference>
<name>A0A6C0JNN2_9ZZZZ</name>
<dbReference type="PANTHER" id="PTHR21037">
    <property type="entry name" value="39S RIBOSOMAL PROTEIN L14, MITOCHONDRIAL"/>
    <property type="match status" value="1"/>
</dbReference>
<organism evidence="1">
    <name type="scientific">viral metagenome</name>
    <dbReference type="NCBI Taxonomy" id="1070528"/>
    <lineage>
        <taxon>unclassified sequences</taxon>
        <taxon>metagenomes</taxon>
        <taxon>organismal metagenomes</taxon>
    </lineage>
</organism>
<dbReference type="AlphaFoldDB" id="A0A6C0JNN2"/>
<sequence>MSSFNKDMLVDIEDLTKNELIHKVHNEACKNNYNTYIDPETGYKVFTEFYLKQRKCCGNKCRHCPWNHINVKNSN</sequence>
<dbReference type="EMBL" id="MN740684">
    <property type="protein sequence ID" value="QHU07385.1"/>
    <property type="molecule type" value="Genomic_DNA"/>
</dbReference>